<organism evidence="7 8">
    <name type="scientific">Massariosphaeria phaeospora</name>
    <dbReference type="NCBI Taxonomy" id="100035"/>
    <lineage>
        <taxon>Eukaryota</taxon>
        <taxon>Fungi</taxon>
        <taxon>Dikarya</taxon>
        <taxon>Ascomycota</taxon>
        <taxon>Pezizomycotina</taxon>
        <taxon>Dothideomycetes</taxon>
        <taxon>Pleosporomycetidae</taxon>
        <taxon>Pleosporales</taxon>
        <taxon>Pleosporales incertae sedis</taxon>
        <taxon>Massariosphaeria</taxon>
    </lineage>
</organism>
<evidence type="ECO:0000256" key="5">
    <source>
        <dbReference type="SAM" id="MobiDB-lite"/>
    </source>
</evidence>
<dbReference type="PANTHER" id="PTHR23423">
    <property type="entry name" value="ORGANIC SOLUTE TRANSPORTER-RELATED"/>
    <property type="match status" value="1"/>
</dbReference>
<sequence>MDPGGTGNRFAGAVIVIAGVAALVASLFTVVKNYRKPLLQRYVVRILLIVPVYSASSWASLVSFKAAFWIGPIRDVYEAFTIYTFFQLLINFIGGERALLVLMTGRAPVSHLWPLNYVFPKVDISDPHTFLRIKRGILQYTWAKPILAVAAIIMKATGTYQEGYIGVTSGYFWSGIIYNVSITVSLYSLAMFWVCMSHDLQPFRPMPKFLCIKGIIFASYWQGFFLSILVFLGAIPDDVPGYSSDNLAAAIQDALICFEMPFFALAHWYAFSWHDYADDTISAARMPVKYALRDAFGPGDLIQDTKDTFVGKHYEYRYFDANDNVLAHEQSSSRTARMREGMRFERGGKGKYWIPQPGQSEHEPLLSKVSGSRARTMSPGAHHALETAKYDAINEDEDPTLSAEDERLFDSARALEFGDWNYPVIEAHRATRESRLYAEPTIYTASTNRNLLQPTEINKKRRKSRIKNVQNSADKGKHRSESSSGEPSSSKSRVPLVKSLLRQHSSSSSSAKSDKSQLVDLVVEDHKAEDIEQVRARKEGGSGWNEVAPKHFIHTYPQDEQEEEVREGFNPDEPQPHTDGIHNPDHPFKVGDDDEQNKKDRVPSASEQAEWETRDYGKDGDRDASPQYGSFREERNVWNDDR</sequence>
<evidence type="ECO:0000256" key="6">
    <source>
        <dbReference type="SAM" id="Phobius"/>
    </source>
</evidence>
<feature type="compositionally biased region" description="Basic and acidic residues" evidence="5">
    <location>
        <begin position="631"/>
        <end position="642"/>
    </location>
</feature>
<evidence type="ECO:0000256" key="2">
    <source>
        <dbReference type="ARBA" id="ARBA00022692"/>
    </source>
</evidence>
<gene>
    <name evidence="7" type="ORF">BDV95DRAFT_629248</name>
</gene>
<feature type="transmembrane region" description="Helical" evidence="6">
    <location>
        <begin position="12"/>
        <end position="31"/>
    </location>
</feature>
<dbReference type="SMART" id="SM01417">
    <property type="entry name" value="Solute_trans_a"/>
    <property type="match status" value="1"/>
</dbReference>
<feature type="region of interest" description="Disordered" evidence="5">
    <location>
        <begin position="449"/>
        <end position="495"/>
    </location>
</feature>
<dbReference type="Pfam" id="PF03619">
    <property type="entry name" value="Solute_trans_a"/>
    <property type="match status" value="1"/>
</dbReference>
<comment type="caution">
    <text evidence="7">The sequence shown here is derived from an EMBL/GenBank/DDBJ whole genome shotgun (WGS) entry which is preliminary data.</text>
</comment>
<proteinExistence type="predicted"/>
<dbReference type="Proteomes" id="UP000481861">
    <property type="component" value="Unassembled WGS sequence"/>
</dbReference>
<keyword evidence="8" id="KW-1185">Reference proteome</keyword>
<evidence type="ECO:0000313" key="8">
    <source>
        <dbReference type="Proteomes" id="UP000481861"/>
    </source>
</evidence>
<accession>A0A7C8IDX0</accession>
<name>A0A7C8IDX0_9PLEO</name>
<evidence type="ECO:0000256" key="4">
    <source>
        <dbReference type="ARBA" id="ARBA00023136"/>
    </source>
</evidence>
<dbReference type="AlphaFoldDB" id="A0A7C8IDX0"/>
<feature type="transmembrane region" description="Helical" evidence="6">
    <location>
        <begin position="142"/>
        <end position="160"/>
    </location>
</feature>
<evidence type="ECO:0000256" key="1">
    <source>
        <dbReference type="ARBA" id="ARBA00004141"/>
    </source>
</evidence>
<feature type="transmembrane region" description="Helical" evidence="6">
    <location>
        <begin position="215"/>
        <end position="235"/>
    </location>
</feature>
<keyword evidence="4 6" id="KW-0472">Membrane</keyword>
<comment type="subcellular location">
    <subcellularLocation>
        <location evidence="1">Membrane</location>
        <topology evidence="1">Multi-pass membrane protein</topology>
    </subcellularLocation>
</comment>
<keyword evidence="2 6" id="KW-0812">Transmembrane</keyword>
<reference evidence="7 8" key="1">
    <citation type="submission" date="2020-01" db="EMBL/GenBank/DDBJ databases">
        <authorList>
            <consortium name="DOE Joint Genome Institute"/>
            <person name="Haridas S."/>
            <person name="Albert R."/>
            <person name="Binder M."/>
            <person name="Bloem J."/>
            <person name="Labutti K."/>
            <person name="Salamov A."/>
            <person name="Andreopoulos B."/>
            <person name="Baker S.E."/>
            <person name="Barry K."/>
            <person name="Bills G."/>
            <person name="Bluhm B.H."/>
            <person name="Cannon C."/>
            <person name="Castanera R."/>
            <person name="Culley D.E."/>
            <person name="Daum C."/>
            <person name="Ezra D."/>
            <person name="Gonzalez J.B."/>
            <person name="Henrissat B."/>
            <person name="Kuo A."/>
            <person name="Liang C."/>
            <person name="Lipzen A."/>
            <person name="Lutzoni F."/>
            <person name="Magnuson J."/>
            <person name="Mondo S."/>
            <person name="Nolan M."/>
            <person name="Ohm R."/>
            <person name="Pangilinan J."/>
            <person name="Park H.-J.H."/>
            <person name="Ramirez L."/>
            <person name="Alfaro M."/>
            <person name="Sun H."/>
            <person name="Tritt A."/>
            <person name="Yoshinaga Y."/>
            <person name="Zwiers L.-H.L."/>
            <person name="Turgeon B.G."/>
            <person name="Goodwin S.B."/>
            <person name="Spatafora J.W."/>
            <person name="Crous P.W."/>
            <person name="Grigoriev I.V."/>
        </authorList>
    </citation>
    <scope>NUCLEOTIDE SEQUENCE [LARGE SCALE GENOMIC DNA]</scope>
    <source>
        <strain evidence="7 8">CBS 611.86</strain>
    </source>
</reference>
<feature type="compositionally biased region" description="Basic and acidic residues" evidence="5">
    <location>
        <begin position="611"/>
        <end position="624"/>
    </location>
</feature>
<feature type="transmembrane region" description="Helical" evidence="6">
    <location>
        <begin position="43"/>
        <end position="70"/>
    </location>
</feature>
<dbReference type="EMBL" id="JAADJZ010000013">
    <property type="protein sequence ID" value="KAF2870707.1"/>
    <property type="molecule type" value="Genomic_DNA"/>
</dbReference>
<protein>
    <submittedName>
        <fullName evidence="7">Organic solute transporter Ostalpha-domain-containing protein</fullName>
    </submittedName>
</protein>
<dbReference type="GO" id="GO:0016020">
    <property type="term" value="C:membrane"/>
    <property type="evidence" value="ECO:0007669"/>
    <property type="project" value="UniProtKB-SubCell"/>
</dbReference>
<feature type="transmembrane region" description="Helical" evidence="6">
    <location>
        <begin position="76"/>
        <end position="94"/>
    </location>
</feature>
<feature type="region of interest" description="Disordered" evidence="5">
    <location>
        <begin position="555"/>
        <end position="642"/>
    </location>
</feature>
<evidence type="ECO:0000256" key="3">
    <source>
        <dbReference type="ARBA" id="ARBA00022989"/>
    </source>
</evidence>
<feature type="compositionally biased region" description="Low complexity" evidence="5">
    <location>
        <begin position="482"/>
        <end position="492"/>
    </location>
</feature>
<feature type="transmembrane region" description="Helical" evidence="6">
    <location>
        <begin position="172"/>
        <end position="194"/>
    </location>
</feature>
<evidence type="ECO:0000313" key="7">
    <source>
        <dbReference type="EMBL" id="KAF2870707.1"/>
    </source>
</evidence>
<keyword evidence="3 6" id="KW-1133">Transmembrane helix</keyword>
<dbReference type="InterPro" id="IPR005178">
    <property type="entry name" value="Ostalpha/TMEM184C"/>
</dbReference>
<dbReference type="OrthoDB" id="5348404at2759"/>
<feature type="compositionally biased region" description="Basic and acidic residues" evidence="5">
    <location>
        <begin position="566"/>
        <end position="602"/>
    </location>
</feature>